<organism evidence="1">
    <name type="scientific">marine sediment metagenome</name>
    <dbReference type="NCBI Taxonomy" id="412755"/>
    <lineage>
        <taxon>unclassified sequences</taxon>
        <taxon>metagenomes</taxon>
        <taxon>ecological metagenomes</taxon>
    </lineage>
</organism>
<evidence type="ECO:0000313" key="1">
    <source>
        <dbReference type="EMBL" id="KKN00334.1"/>
    </source>
</evidence>
<dbReference type="EMBL" id="LAZR01005389">
    <property type="protein sequence ID" value="KKN00334.1"/>
    <property type="molecule type" value="Genomic_DNA"/>
</dbReference>
<gene>
    <name evidence="1" type="ORF">LCGC14_1138890</name>
</gene>
<accession>A0A0F9M3R0</accession>
<comment type="caution">
    <text evidence="1">The sequence shown here is derived from an EMBL/GenBank/DDBJ whole genome shotgun (WGS) entry which is preliminary data.</text>
</comment>
<sequence>MGQQIPVYRNLQFKGYANHSDNVEGNISFRKVVRYEDFLGKDIDETNDWTFTKDATDTAAVSITVPHLLTITGEASTLAISSFASGLEFYGQYNAVLEVRLRNDDVDKTAVCVAFSDAKSETTTLALTLGATGGILTKATDCAGFVMDADGTGTAVRDIVQFYHATSVMGNADGVNLFLCGTGTVPDASFRTLRVELRDQPGATGCDALFYYNAKGKEIDPAYDLVGIEKDAVLRTTALCAYIGHANHGEATANTLDVDYIKVWSDRAWGTST</sequence>
<reference evidence="1" key="1">
    <citation type="journal article" date="2015" name="Nature">
        <title>Complex archaea that bridge the gap between prokaryotes and eukaryotes.</title>
        <authorList>
            <person name="Spang A."/>
            <person name="Saw J.H."/>
            <person name="Jorgensen S.L."/>
            <person name="Zaremba-Niedzwiedzka K."/>
            <person name="Martijn J."/>
            <person name="Lind A.E."/>
            <person name="van Eijk R."/>
            <person name="Schleper C."/>
            <person name="Guy L."/>
            <person name="Ettema T.J."/>
        </authorList>
    </citation>
    <scope>NUCLEOTIDE SEQUENCE</scope>
</reference>
<proteinExistence type="predicted"/>
<name>A0A0F9M3R0_9ZZZZ</name>
<protein>
    <submittedName>
        <fullName evidence="1">Uncharacterized protein</fullName>
    </submittedName>
</protein>
<dbReference type="AlphaFoldDB" id="A0A0F9M3R0"/>